<dbReference type="PANTHER" id="PTHR41813">
    <property type="entry name" value="REGULATOR PAB1642, PUTATIVE (AFU_ORTHOLOGUE AFUA_3G11955)-RELATED"/>
    <property type="match status" value="1"/>
</dbReference>
<dbReference type="STRING" id="41047.A0A397HZ71"/>
<keyword evidence="3" id="KW-1185">Reference proteome</keyword>
<dbReference type="Pfam" id="PF03070">
    <property type="entry name" value="TENA_THI-4"/>
    <property type="match status" value="1"/>
</dbReference>
<name>A0A397HZ71_ASPTH</name>
<dbReference type="AlphaFoldDB" id="A0A397HZ71"/>
<dbReference type="InterPro" id="IPR053261">
    <property type="entry name" value="Polyketide-peptide_reg"/>
</dbReference>
<dbReference type="CDD" id="cd19357">
    <property type="entry name" value="TenA_E_At3g16990-like"/>
    <property type="match status" value="1"/>
</dbReference>
<accession>A0A397HZ71</accession>
<sequence length="274" mass="30779">MTTPLTIHLLNISTCPLSNATTHPFLQQAGCGQISKPLLSQWLSQDRLYVQSYIRFIGLLLSKIRLPPHNPDSSKPRTATAEHRAVEVLIDALVNIRTELQFFEDTADEFGLDLTALPAAMEDEERETGECVRAGDRVEETYFGPNRITQAYIDMFMSAGSAATSLLEGLVVLWATEVCYLQAWRYAASFGAAGKRRAGPEQDADGGALRTRFIPNWTSPEFEAFVRRIGDVLDELAGQIKGAEEREALMGRCVQWWRQVVWLEERFWPAVKVD</sequence>
<protein>
    <recommendedName>
        <fullName evidence="1">Thiaminase-2/PQQC domain-containing protein</fullName>
    </recommendedName>
</protein>
<organism evidence="2 3">
    <name type="scientific">Aspergillus thermomutatus</name>
    <name type="common">Neosartorya pseudofischeri</name>
    <dbReference type="NCBI Taxonomy" id="41047"/>
    <lineage>
        <taxon>Eukaryota</taxon>
        <taxon>Fungi</taxon>
        <taxon>Dikarya</taxon>
        <taxon>Ascomycota</taxon>
        <taxon>Pezizomycotina</taxon>
        <taxon>Eurotiomycetes</taxon>
        <taxon>Eurotiomycetidae</taxon>
        <taxon>Eurotiales</taxon>
        <taxon>Aspergillaceae</taxon>
        <taxon>Aspergillus</taxon>
        <taxon>Aspergillus subgen. Fumigati</taxon>
    </lineage>
</organism>
<dbReference type="InterPro" id="IPR016084">
    <property type="entry name" value="Haem_Oase-like_multi-hlx"/>
</dbReference>
<dbReference type="VEuPathDB" id="FungiDB:CDV56_101668"/>
<dbReference type="EMBL" id="NKHU02000009">
    <property type="protein sequence ID" value="RHZ66856.1"/>
    <property type="molecule type" value="Genomic_DNA"/>
</dbReference>
<dbReference type="InterPro" id="IPR004305">
    <property type="entry name" value="Thiaminase-2/PQQC"/>
</dbReference>
<dbReference type="OrthoDB" id="37730at2759"/>
<dbReference type="SUPFAM" id="SSF48613">
    <property type="entry name" value="Heme oxygenase-like"/>
    <property type="match status" value="1"/>
</dbReference>
<dbReference type="RefSeq" id="XP_026618398.1">
    <property type="nucleotide sequence ID" value="XM_026755287.1"/>
</dbReference>
<evidence type="ECO:0000313" key="3">
    <source>
        <dbReference type="Proteomes" id="UP000215305"/>
    </source>
</evidence>
<evidence type="ECO:0000259" key="1">
    <source>
        <dbReference type="Pfam" id="PF03070"/>
    </source>
</evidence>
<dbReference type="GeneID" id="38123642"/>
<proteinExistence type="predicted"/>
<feature type="domain" description="Thiaminase-2/PQQC" evidence="1">
    <location>
        <begin position="20"/>
        <end position="63"/>
    </location>
</feature>
<dbReference type="GO" id="GO:0006772">
    <property type="term" value="P:thiamine metabolic process"/>
    <property type="evidence" value="ECO:0007669"/>
    <property type="project" value="UniProtKB-ARBA"/>
</dbReference>
<reference evidence="2" key="1">
    <citation type="submission" date="2018-08" db="EMBL/GenBank/DDBJ databases">
        <title>Draft genome sequence of azole-resistant Aspergillus thermomutatus (Neosartorya pseudofischeri) strain HMR AF 39, isolated from a human nasal aspirate.</title>
        <authorList>
            <person name="Parent-Michaud M."/>
            <person name="Dufresne P.J."/>
            <person name="Fournier E."/>
            <person name="Martineau C."/>
            <person name="Moreira S."/>
            <person name="Perkins V."/>
            <person name="De Repentigny L."/>
            <person name="Dufresne S.F."/>
        </authorList>
    </citation>
    <scope>NUCLEOTIDE SEQUENCE [LARGE SCALE GENOMIC DNA]</scope>
    <source>
        <strain evidence="2">HMR AF 39</strain>
    </source>
</reference>
<gene>
    <name evidence="2" type="ORF">CDV56_101668</name>
</gene>
<dbReference type="Proteomes" id="UP000215305">
    <property type="component" value="Unassembled WGS sequence"/>
</dbReference>
<dbReference type="PANTHER" id="PTHR41813:SF2">
    <property type="entry name" value="REGULATOR PAB1642, PUTATIVE (AFU_ORTHOLOGUE AFUA_3G11955)-RELATED"/>
    <property type="match status" value="1"/>
</dbReference>
<comment type="caution">
    <text evidence="2">The sequence shown here is derived from an EMBL/GenBank/DDBJ whole genome shotgun (WGS) entry which is preliminary data.</text>
</comment>
<dbReference type="Gene3D" id="1.20.910.10">
    <property type="entry name" value="Heme oxygenase-like"/>
    <property type="match status" value="1"/>
</dbReference>
<evidence type="ECO:0000313" key="2">
    <source>
        <dbReference type="EMBL" id="RHZ66856.1"/>
    </source>
</evidence>